<dbReference type="SUPFAM" id="SSF50370">
    <property type="entry name" value="Ricin B-like lectins"/>
    <property type="match status" value="1"/>
</dbReference>
<dbReference type="EMBL" id="LFXA01000014">
    <property type="protein sequence ID" value="KNB50506.1"/>
    <property type="molecule type" value="Genomic_DNA"/>
</dbReference>
<feature type="signal peptide" evidence="1">
    <location>
        <begin position="1"/>
        <end position="32"/>
    </location>
</feature>
<accession>A0A0K9XBM4</accession>
<comment type="caution">
    <text evidence="2">The sequence shown here is derived from an EMBL/GenBank/DDBJ whole genome shotgun (WGS) entry which is preliminary data.</text>
</comment>
<reference evidence="3" key="1">
    <citation type="submission" date="2015-07" db="EMBL/GenBank/DDBJ databases">
        <title>Draft genome sequence of Streptomyces sp. CMAA 1322, a bacterium isolated from Caatinga biome, from dry forest semiarid of Brazil.</title>
        <authorList>
            <person name="Santos S.N."/>
            <person name="Gacesa R."/>
            <person name="Taketani R.G."/>
            <person name="Long P.F."/>
            <person name="Melo I.S."/>
        </authorList>
    </citation>
    <scope>NUCLEOTIDE SEQUENCE [LARGE SCALE GENOMIC DNA]</scope>
    <source>
        <strain evidence="3">CMAA 1322</strain>
    </source>
</reference>
<dbReference type="Proteomes" id="UP000037288">
    <property type="component" value="Unassembled WGS sequence"/>
</dbReference>
<evidence type="ECO:0000313" key="2">
    <source>
        <dbReference type="EMBL" id="KNB50506.1"/>
    </source>
</evidence>
<dbReference type="PATRIC" id="fig|1678637.3.peg.4578"/>
<dbReference type="AlphaFoldDB" id="A0A0K9XBM4"/>
<evidence type="ECO:0000313" key="3">
    <source>
        <dbReference type="Proteomes" id="UP000037288"/>
    </source>
</evidence>
<sequence>MFRRVTKALTVAVTALAATAALGVAVPTTASADIPNGLDCRQFVGGVSKSVVRTGVITPRSSESGLGAEAGSLIGGVFSGANFVKALIDESRKSAETRADQAGFVESLEKKLEYLTKGEYNISIFRAGRGFKENVLQKSNCYGTVQYQGKDDSASYDVYVFDSDGQVWSDEGNYGYQNWRHYGHTHSTGQAGSRSDKYTYWFPTRSQKSAHDAADARNAGSGIKPAHGRVTSLISDNGFAADLHNASTNPGTRIKALGPNGNQAQKWALWDKGNGRWLIETDFRGGMVMDVVPNGWNTHLVKEHGGTNQLWRFEDYGNGWYKIRSVYNMENGYPNGGCLTADSQDADLHAWNCERGFGGGQLWRLPG</sequence>
<keyword evidence="1" id="KW-0732">Signal</keyword>
<feature type="chain" id="PRO_5005532526" evidence="1">
    <location>
        <begin position="33"/>
        <end position="367"/>
    </location>
</feature>
<organism evidence="2 3">
    <name type="scientific">Streptomyces caatingaensis</name>
    <dbReference type="NCBI Taxonomy" id="1678637"/>
    <lineage>
        <taxon>Bacteria</taxon>
        <taxon>Bacillati</taxon>
        <taxon>Actinomycetota</taxon>
        <taxon>Actinomycetes</taxon>
        <taxon>Kitasatosporales</taxon>
        <taxon>Streptomycetaceae</taxon>
        <taxon>Streptomyces</taxon>
    </lineage>
</organism>
<dbReference type="RefSeq" id="WP_049717907.1">
    <property type="nucleotide sequence ID" value="NZ_LFXA01000014.1"/>
</dbReference>
<dbReference type="OrthoDB" id="68195at2"/>
<evidence type="ECO:0000256" key="1">
    <source>
        <dbReference type="SAM" id="SignalP"/>
    </source>
</evidence>
<proteinExistence type="predicted"/>
<protein>
    <submittedName>
        <fullName evidence="2">Uncharacterized protein</fullName>
    </submittedName>
</protein>
<dbReference type="InterPro" id="IPR035992">
    <property type="entry name" value="Ricin_B-like_lectins"/>
</dbReference>
<dbReference type="CDD" id="cd00161">
    <property type="entry name" value="beta-trefoil_Ricin-like"/>
    <property type="match status" value="1"/>
</dbReference>
<dbReference type="PROSITE" id="PS50231">
    <property type="entry name" value="RICIN_B_LECTIN"/>
    <property type="match status" value="1"/>
</dbReference>
<name>A0A0K9XBM4_9ACTN</name>
<gene>
    <name evidence="2" type="ORF">AC230_21340</name>
</gene>
<dbReference type="STRING" id="1678637.AC230_21340"/>
<dbReference type="Gene3D" id="2.80.10.50">
    <property type="match status" value="1"/>
</dbReference>
<keyword evidence="3" id="KW-1185">Reference proteome</keyword>